<accession>A0A0B5EMP6</accession>
<evidence type="ECO:0000313" key="2">
    <source>
        <dbReference type="EMBL" id="AJE82809.1"/>
    </source>
</evidence>
<organism evidence="2 3">
    <name type="scientific">Streptomyces albus (strain ATCC 21838 / DSM 41398 / FERM P-419 / JCM 4703 / NBRC 107858)</name>
    <dbReference type="NCBI Taxonomy" id="1081613"/>
    <lineage>
        <taxon>Bacteria</taxon>
        <taxon>Bacillati</taxon>
        <taxon>Actinomycetota</taxon>
        <taxon>Actinomycetes</taxon>
        <taxon>Kitasatosporales</taxon>
        <taxon>Streptomycetaceae</taxon>
        <taxon>Streptomyces</taxon>
    </lineage>
</organism>
<keyword evidence="3" id="KW-1185">Reference proteome</keyword>
<dbReference type="InterPro" id="IPR029058">
    <property type="entry name" value="AB_hydrolase_fold"/>
</dbReference>
<dbReference type="AlphaFoldDB" id="A0A0B5EMP6"/>
<proteinExistence type="predicted"/>
<dbReference type="PANTHER" id="PTHR46438">
    <property type="entry name" value="ALPHA/BETA-HYDROLASES SUPERFAMILY PROTEIN"/>
    <property type="match status" value="1"/>
</dbReference>
<sequence length="228" mass="24732">MSRLHVQEWGRGERVAVLVHGMTTDAGSWWRVGPELAERGYRVLAPDLPGHGDSPRGAYTLRAMGEALAASVPRGPELAIGHSLGGTVLAYAVDRLRPARAVYEDPPWGAPPGPEVAAFLDSQRGWTRERLAAFHPGWPEQAVREKHRGLSRWDPATVEVAREYPGRRTAPPPGPSLVLAGDRQPMIDEALAGQLRTEGYEVRVVAGAGHNIHNDDVDGFLAALDGWL</sequence>
<name>A0A0B5EMP6_STRA4</name>
<dbReference type="InterPro" id="IPR000073">
    <property type="entry name" value="AB_hydrolase_1"/>
</dbReference>
<reference evidence="2 3" key="1">
    <citation type="submission" date="2015-01" db="EMBL/GenBank/DDBJ databases">
        <title>Enhanced salinomycin production by adjusting the supply of polyketide extender units in Streptomyce albus DSM 41398.</title>
        <authorList>
            <person name="Lu C."/>
        </authorList>
    </citation>
    <scope>NUCLEOTIDE SEQUENCE [LARGE SCALE GENOMIC DNA]</scope>
    <source>
        <strain evidence="3">ATCC 21838 / DSM 41398 / FERM P-419 / JCM 4703 / NBRC 107858</strain>
    </source>
</reference>
<dbReference type="EMBL" id="CP010519">
    <property type="protein sequence ID" value="AJE82809.1"/>
    <property type="molecule type" value="Genomic_DNA"/>
</dbReference>
<dbReference type="SUPFAM" id="SSF53474">
    <property type="entry name" value="alpha/beta-Hydrolases"/>
    <property type="match status" value="1"/>
</dbReference>
<dbReference type="GO" id="GO:0003824">
    <property type="term" value="F:catalytic activity"/>
    <property type="evidence" value="ECO:0007669"/>
    <property type="project" value="InterPro"/>
</dbReference>
<gene>
    <name evidence="2" type="ORF">SLNWT_2433</name>
</gene>
<dbReference type="Gene3D" id="3.40.50.1820">
    <property type="entry name" value="alpha/beta hydrolase"/>
    <property type="match status" value="1"/>
</dbReference>
<evidence type="ECO:0000313" key="3">
    <source>
        <dbReference type="Proteomes" id="UP000031523"/>
    </source>
</evidence>
<dbReference type="PRINTS" id="PR00412">
    <property type="entry name" value="EPOXHYDRLASE"/>
</dbReference>
<feature type="domain" description="AB hydrolase-1" evidence="1">
    <location>
        <begin position="17"/>
        <end position="222"/>
    </location>
</feature>
<dbReference type="InterPro" id="IPR000639">
    <property type="entry name" value="Epox_hydrolase-like"/>
</dbReference>
<dbReference type="Proteomes" id="UP000031523">
    <property type="component" value="Chromosome"/>
</dbReference>
<dbReference type="Pfam" id="PF12697">
    <property type="entry name" value="Abhydrolase_6"/>
    <property type="match status" value="1"/>
</dbReference>
<evidence type="ECO:0000259" key="1">
    <source>
        <dbReference type="Pfam" id="PF12697"/>
    </source>
</evidence>
<dbReference type="KEGG" id="sals:SLNWT_2433"/>
<dbReference type="PANTHER" id="PTHR46438:SF11">
    <property type="entry name" value="LIPASE-RELATED"/>
    <property type="match status" value="1"/>
</dbReference>
<protein>
    <recommendedName>
        <fullName evidence="1">AB hydrolase-1 domain-containing protein</fullName>
    </recommendedName>
</protein>